<keyword evidence="6" id="KW-1185">Reference proteome</keyword>
<dbReference type="KEGG" id="egu:105041339"/>
<feature type="region of interest" description="Disordered" evidence="4">
    <location>
        <begin position="74"/>
        <end position="146"/>
    </location>
</feature>
<feature type="compositionally biased region" description="Acidic residues" evidence="4">
    <location>
        <begin position="443"/>
        <end position="486"/>
    </location>
</feature>
<accession>A0A6I9QWW1</accession>
<dbReference type="InterPro" id="IPR037647">
    <property type="entry name" value="HIRIP3"/>
</dbReference>
<dbReference type="PANTHER" id="PTHR15410:SF2">
    <property type="entry name" value="HIRA-INTERACTING PROTEIN 3"/>
    <property type="match status" value="1"/>
</dbReference>
<comment type="subcellular location">
    <subcellularLocation>
        <location evidence="1">Nucleus</location>
    </subcellularLocation>
</comment>
<dbReference type="InterPro" id="IPR019098">
    <property type="entry name" value="Histone_chaperone_domain_CHZ"/>
</dbReference>
<evidence type="ECO:0000313" key="7">
    <source>
        <dbReference type="RefSeq" id="XP_010916574.1"/>
    </source>
</evidence>
<dbReference type="GeneID" id="105041339"/>
<dbReference type="InParanoid" id="A0A6I9QWW1"/>
<dbReference type="PANTHER" id="PTHR15410">
    <property type="entry name" value="HIRA-INTERACTING PROTEIN 3"/>
    <property type="match status" value="1"/>
</dbReference>
<name>A0A6I9QWW1_ELAGV</name>
<evidence type="ECO:0000256" key="3">
    <source>
        <dbReference type="ARBA" id="ARBA00023242"/>
    </source>
</evidence>
<evidence type="ECO:0000313" key="6">
    <source>
        <dbReference type="Proteomes" id="UP000504607"/>
    </source>
</evidence>
<evidence type="ECO:0000256" key="2">
    <source>
        <dbReference type="ARBA" id="ARBA00023186"/>
    </source>
</evidence>
<keyword evidence="3" id="KW-0539">Nucleus</keyword>
<protein>
    <submittedName>
        <fullName evidence="7">Eukaryotic translation initiation factor 5B isoform X1</fullName>
    </submittedName>
</protein>
<feature type="region of interest" description="Disordered" evidence="4">
    <location>
        <begin position="206"/>
        <end position="342"/>
    </location>
</feature>
<keyword evidence="2" id="KW-0143">Chaperone</keyword>
<feature type="compositionally biased region" description="Basic and acidic residues" evidence="4">
    <location>
        <begin position="221"/>
        <end position="230"/>
    </location>
</feature>
<feature type="compositionally biased region" description="Basic and acidic residues" evidence="4">
    <location>
        <begin position="259"/>
        <end position="271"/>
    </location>
</feature>
<dbReference type="Proteomes" id="UP000504607">
    <property type="component" value="Chromosome 3"/>
</dbReference>
<dbReference type="OrthoDB" id="514832at2759"/>
<dbReference type="Pfam" id="PF09649">
    <property type="entry name" value="CHZ"/>
    <property type="match status" value="1"/>
</dbReference>
<evidence type="ECO:0000256" key="1">
    <source>
        <dbReference type="ARBA" id="ARBA00004123"/>
    </source>
</evidence>
<evidence type="ECO:0000256" key="4">
    <source>
        <dbReference type="SAM" id="MobiDB-lite"/>
    </source>
</evidence>
<keyword evidence="7" id="KW-0648">Protein biosynthesis</keyword>
<feature type="domain" description="Histone chaperone" evidence="5">
    <location>
        <begin position="406"/>
        <end position="441"/>
    </location>
</feature>
<sequence length="486" mass="54645">MEGEEEAKKPKEEVEAEISRAMRARVGDFKEQADSLTLEGVRRALEKDLGMKTFSLDVHKRFIKQCLEEYFYGADDENASKSSGKVRTEPAQSVKEEKSGQPEYLQSTIEQKNNSSSPAEETEGSALFGKKSTDHEIENSDSDLNEETIKEAIKKRASYFRANSERITLQQVRRLLEEDLKLAKKTLDAYKSFISKELDMVLQSPEILKSANGVKKKPKKASRDVGEKSLSKVSKKAHRKSDNSESNNILSEDDEVDEEIRPKKRTAEKIKASLKSPKRQKKSMEDNKSPVSKKKKPVEADLEDKSSEDEGAKSSEDGDSHSSAEEEVKKKQEKPTQVYGKRVEHLKSIIKSCGMGVPPTVYRRAKQAPESKREAFLIKELEEILQKEGLSTNPSEKEIKAVRKRKERAKELEGIDLSNIVSSSRRRTTSSYIPLPKPKIEVESDGDEEDEEDEDDEENEEGSDDGDNDGGDSGEGSDEDVEDESD</sequence>
<organism evidence="6 7">
    <name type="scientific">Elaeis guineensis var. tenera</name>
    <name type="common">Oil palm</name>
    <dbReference type="NCBI Taxonomy" id="51953"/>
    <lineage>
        <taxon>Eukaryota</taxon>
        <taxon>Viridiplantae</taxon>
        <taxon>Streptophyta</taxon>
        <taxon>Embryophyta</taxon>
        <taxon>Tracheophyta</taxon>
        <taxon>Spermatophyta</taxon>
        <taxon>Magnoliopsida</taxon>
        <taxon>Liliopsida</taxon>
        <taxon>Arecaceae</taxon>
        <taxon>Arecoideae</taxon>
        <taxon>Cocoseae</taxon>
        <taxon>Elaeidinae</taxon>
        <taxon>Elaeis</taxon>
    </lineage>
</organism>
<evidence type="ECO:0000259" key="5">
    <source>
        <dbReference type="SMART" id="SM01082"/>
    </source>
</evidence>
<gene>
    <name evidence="7" type="primary">LOC105041339</name>
</gene>
<dbReference type="RefSeq" id="XP_010916574.1">
    <property type="nucleotide sequence ID" value="XM_010918272.2"/>
</dbReference>
<dbReference type="SMART" id="SM01082">
    <property type="entry name" value="CHZ"/>
    <property type="match status" value="1"/>
</dbReference>
<feature type="compositionally biased region" description="Basic and acidic residues" evidence="4">
    <location>
        <begin position="297"/>
        <end position="334"/>
    </location>
</feature>
<proteinExistence type="predicted"/>
<feature type="compositionally biased region" description="Polar residues" evidence="4">
    <location>
        <begin position="104"/>
        <end position="119"/>
    </location>
</feature>
<reference evidence="7" key="1">
    <citation type="submission" date="2025-08" db="UniProtKB">
        <authorList>
            <consortium name="RefSeq"/>
        </authorList>
    </citation>
    <scope>IDENTIFICATION</scope>
</reference>
<dbReference type="GO" id="GO:0003743">
    <property type="term" value="F:translation initiation factor activity"/>
    <property type="evidence" value="ECO:0007669"/>
    <property type="project" value="UniProtKB-KW"/>
</dbReference>
<keyword evidence="7" id="KW-0396">Initiation factor</keyword>
<dbReference type="GO" id="GO:0005634">
    <property type="term" value="C:nucleus"/>
    <property type="evidence" value="ECO:0007669"/>
    <property type="project" value="UniProtKB-SubCell"/>
</dbReference>
<dbReference type="AlphaFoldDB" id="A0A6I9QWW1"/>
<feature type="region of interest" description="Disordered" evidence="4">
    <location>
        <begin position="416"/>
        <end position="486"/>
    </location>
</feature>
<dbReference type="FunCoup" id="A0A6I9QWW1">
    <property type="interactions" value="167"/>
</dbReference>